<sequence>MKRKFVEQAVAYCTRSKKPKLWTVPLPGRGRVTDLDYIPATCTRNYMLNDALVDWLKVHHERQSTSSSSSQTGQGFVSFIMERGIEFENKLVEYIDSHRLPVVTVSEKITDETVQQTIDLMKAGTPVIHSAPVRNPKNRTHGIIDILIRSDFLGLLVDDNPLTGEEMLIPAPKLGHEFHYVVIDVKFSTLPLRADGRHILNSGSYPAYKSQCWIYNEAIGHIQGYTSPYAFILGRRWRYTQKDINYSSFSCLDKLGVINYDKVDKFYVQQTKDALQWICDNKKFGHQWSVDPPSRPELYPNMCHDSGKWQGIKEKIAENIGEITSIWYCGMKHRNIGIKNGITSWRDPDCISENIGLRGVRAPIIDSILSINRQNKDKIRPKKIKHDMYNWKKSCNEIFVDFETLSDIFSPLDELPRQLQTDMIFMIGVWYKVKSEWKYKRFTCNDATYEEEYRIMDEFNSFIIKQKTPKVWYWCAENKFWNRSESRQYDIACGQGDLKRMDRISKDWNLGEWRDMCEIFKQEPIVIKDCFKFGLKPIAKAMYKHGLISTKLDSECTSGMTAMVNAWKCYEDEENPATCHVMNDIARYNKFDVCVLEDILSYLRRKHV</sequence>
<name>A0A6C0JMN5_9ZZZZ</name>
<reference evidence="1" key="1">
    <citation type="journal article" date="2020" name="Nature">
        <title>Giant virus diversity and host interactions through global metagenomics.</title>
        <authorList>
            <person name="Schulz F."/>
            <person name="Roux S."/>
            <person name="Paez-Espino D."/>
            <person name="Jungbluth S."/>
            <person name="Walsh D.A."/>
            <person name="Denef V.J."/>
            <person name="McMahon K.D."/>
            <person name="Konstantinidis K.T."/>
            <person name="Eloe-Fadrosh E.A."/>
            <person name="Kyrpides N.C."/>
            <person name="Woyke T."/>
        </authorList>
    </citation>
    <scope>NUCLEOTIDE SEQUENCE</scope>
    <source>
        <strain evidence="1">GVMAG-S-1038524-41</strain>
    </source>
</reference>
<accession>A0A6C0JMN5</accession>
<dbReference type="AlphaFoldDB" id="A0A6C0JMN5"/>
<dbReference type="EMBL" id="MN740670">
    <property type="protein sequence ID" value="QHU06972.1"/>
    <property type="molecule type" value="Genomic_DNA"/>
</dbReference>
<evidence type="ECO:0000313" key="1">
    <source>
        <dbReference type="EMBL" id="QHU06972.1"/>
    </source>
</evidence>
<proteinExistence type="predicted"/>
<organism evidence="1">
    <name type="scientific">viral metagenome</name>
    <dbReference type="NCBI Taxonomy" id="1070528"/>
    <lineage>
        <taxon>unclassified sequences</taxon>
        <taxon>metagenomes</taxon>
        <taxon>organismal metagenomes</taxon>
    </lineage>
</organism>
<protein>
    <submittedName>
        <fullName evidence="1">Uncharacterized protein</fullName>
    </submittedName>
</protein>